<dbReference type="PANTHER" id="PTHR43685">
    <property type="entry name" value="GLYCOSYLTRANSFERASE"/>
    <property type="match status" value="1"/>
</dbReference>
<proteinExistence type="predicted"/>
<dbReference type="SUPFAM" id="SSF53448">
    <property type="entry name" value="Nucleotide-diphospho-sugar transferases"/>
    <property type="match status" value="1"/>
</dbReference>
<feature type="domain" description="Glycosyltransferase 2-like" evidence="1">
    <location>
        <begin position="7"/>
        <end position="180"/>
    </location>
</feature>
<protein>
    <submittedName>
        <fullName evidence="2">Glycosyltransferase</fullName>
    </submittedName>
</protein>
<comment type="caution">
    <text evidence="2">The sequence shown here is derived from an EMBL/GenBank/DDBJ whole genome shotgun (WGS) entry which is preliminary data.</text>
</comment>
<dbReference type="RefSeq" id="WP_249306405.1">
    <property type="nucleotide sequence ID" value="NZ_JACRSZ010000001.1"/>
</dbReference>
<dbReference type="InterPro" id="IPR001173">
    <property type="entry name" value="Glyco_trans_2-like"/>
</dbReference>
<dbReference type="InterPro" id="IPR029044">
    <property type="entry name" value="Nucleotide-diphossugar_trans"/>
</dbReference>
<sequence>MEHSIDIVIPTYKPGAVFEKLIYRLQKQTVKPERIIVVNTGEEYWEQAEFDKSPFIFGTLAGIRLELYHIKESEFDHGGTRRWAANKSQAEYMLFMTQDAMPADQYLVANLLKSANQDPLIGAAYARQLPAADCGIIERYTREFNYGEKSRIKSEADVAELGIKTYFCSNVCAMYRRNIYLSAGGFVKHTIFNEDMICAGNMIQKGYKIAYAADARVIHSHNYSGKEQFKRNFDLAVSQAQHPEIFQAVSSESEGVKMVKKTAAYLIQKKYYWLLPELLLQSGCKYIGYRMGKKYRMLPRRVILKCTSNKSYWKEKKSEVVTN</sequence>
<gene>
    <name evidence="2" type="ORF">H8716_00430</name>
</gene>
<dbReference type="Proteomes" id="UP000657421">
    <property type="component" value="Unassembled WGS sequence"/>
</dbReference>
<dbReference type="Pfam" id="PF00535">
    <property type="entry name" value="Glycos_transf_2"/>
    <property type="match status" value="1"/>
</dbReference>
<accession>A0ABR7N584</accession>
<evidence type="ECO:0000313" key="2">
    <source>
        <dbReference type="EMBL" id="MBC8571556.1"/>
    </source>
</evidence>
<dbReference type="InterPro" id="IPR050834">
    <property type="entry name" value="Glycosyltransf_2"/>
</dbReference>
<dbReference type="PANTHER" id="PTHR43685:SF13">
    <property type="entry name" value="O ANTIGEN BIOSYNTHESIS RHAMNOSYLTRANSFERASE RFBN"/>
    <property type="match status" value="1"/>
</dbReference>
<evidence type="ECO:0000313" key="3">
    <source>
        <dbReference type="Proteomes" id="UP000657421"/>
    </source>
</evidence>
<dbReference type="EMBL" id="JACRSZ010000001">
    <property type="protein sequence ID" value="MBC8571556.1"/>
    <property type="molecule type" value="Genomic_DNA"/>
</dbReference>
<reference evidence="2 3" key="1">
    <citation type="submission" date="2020-08" db="EMBL/GenBank/DDBJ databases">
        <title>Genome public.</title>
        <authorList>
            <person name="Liu C."/>
            <person name="Sun Q."/>
        </authorList>
    </citation>
    <scope>NUCLEOTIDE SEQUENCE [LARGE SCALE GENOMIC DNA]</scope>
    <source>
        <strain evidence="2 3">NSJ-46</strain>
    </source>
</reference>
<name>A0ABR7N584_9FIRM</name>
<evidence type="ECO:0000259" key="1">
    <source>
        <dbReference type="Pfam" id="PF00535"/>
    </source>
</evidence>
<keyword evidence="3" id="KW-1185">Reference proteome</keyword>
<organism evidence="2 3">
    <name type="scientific">Jingyaoa shaoxingensis</name>
    <dbReference type="NCBI Taxonomy" id="2763671"/>
    <lineage>
        <taxon>Bacteria</taxon>
        <taxon>Bacillati</taxon>
        <taxon>Bacillota</taxon>
        <taxon>Clostridia</taxon>
        <taxon>Lachnospirales</taxon>
        <taxon>Lachnospiraceae</taxon>
        <taxon>Jingyaoa</taxon>
    </lineage>
</organism>
<dbReference type="Gene3D" id="3.90.550.10">
    <property type="entry name" value="Spore Coat Polysaccharide Biosynthesis Protein SpsA, Chain A"/>
    <property type="match status" value="1"/>
</dbReference>